<accession>B3LFD0</accession>
<reference evidence="1" key="1">
    <citation type="submission" date="2005-03" db="EMBL/GenBank/DDBJ databases">
        <authorList>
            <person name="Giovannoni S.J."/>
            <person name="Cho J.-C."/>
            <person name="Ferriera S."/>
            <person name="Johnson J."/>
            <person name="Kravitz S."/>
            <person name="Halpern A."/>
            <person name="Remington K."/>
            <person name="Beeson K."/>
            <person name="Tran B."/>
            <person name="Rogers Y.-H."/>
            <person name="Friedman R."/>
            <person name="Venter J.C."/>
        </authorList>
    </citation>
    <scope>NUCLEOTIDE SEQUENCE</scope>
    <source>
        <strain evidence="1">RM11-1a</strain>
    </source>
</reference>
<evidence type="ECO:0000313" key="1">
    <source>
        <dbReference type="EMBL" id="EDV07809.1"/>
    </source>
</evidence>
<reference evidence="1" key="2">
    <citation type="submission" date="2005-07" db="EMBL/GenBank/DDBJ databases">
        <title>Annotation of the Saccharomyces cerevisiae RM11-1a Genome.</title>
        <authorList>
            <consortium name="The Broad Institute Genome Sequencing Platform"/>
            <person name="Birren B."/>
            <person name="Lander E."/>
            <person name="Galagan J."/>
            <person name="Nusbaum C."/>
            <person name="Devon K."/>
            <person name="Cuomo C."/>
            <person name="Jaffe D."/>
            <person name="Butler J."/>
            <person name="Alvarez P."/>
            <person name="Gnerre S."/>
            <person name="Grabherr M."/>
            <person name="Kleber M."/>
            <person name="Mauceli E."/>
            <person name="Brockman W."/>
            <person name="MacCallum I.A."/>
            <person name="Rounsley S."/>
            <person name="Young S."/>
            <person name="LaButti K."/>
            <person name="Pushparaj V."/>
            <person name="DeCaprio D."/>
            <person name="Crawford M."/>
            <person name="Koehrsen M."/>
            <person name="Engels R."/>
            <person name="Montgomery P."/>
            <person name="Pearson M."/>
            <person name="Howarth C."/>
            <person name="Larson L."/>
            <person name="Luoma S."/>
            <person name="White J."/>
            <person name="O'Leary S."/>
            <person name="Kodira C."/>
            <person name="Zeng Q."/>
            <person name="Yandava C."/>
            <person name="Alvarado L."/>
            <person name="Pratt S."/>
            <person name="Kruglyak L."/>
        </authorList>
    </citation>
    <scope>NUCLEOTIDE SEQUENCE</scope>
    <source>
        <strain evidence="1">RM11-1a</strain>
    </source>
</reference>
<keyword evidence="2" id="KW-1185">Reference proteome</keyword>
<dbReference type="Proteomes" id="UP000008335">
    <property type="component" value="Unassembled WGS sequence"/>
</dbReference>
<evidence type="ECO:0000313" key="2">
    <source>
        <dbReference type="Proteomes" id="UP000008335"/>
    </source>
</evidence>
<dbReference type="EMBL" id="CH408043">
    <property type="protein sequence ID" value="EDV07809.1"/>
    <property type="molecule type" value="Genomic_DNA"/>
</dbReference>
<sequence length="22" mass="2541">MSLRPCLTPSSMQYSDIYIPTH</sequence>
<proteinExistence type="predicted"/>
<protein>
    <submittedName>
        <fullName evidence="1">Uncharacterized protein</fullName>
    </submittedName>
</protein>
<organism evidence="1 2">
    <name type="scientific">Saccharomyces cerevisiae (strain RM11-1a)</name>
    <name type="common">Baker's yeast</name>
    <dbReference type="NCBI Taxonomy" id="285006"/>
    <lineage>
        <taxon>Eukaryota</taxon>
        <taxon>Fungi</taxon>
        <taxon>Dikarya</taxon>
        <taxon>Ascomycota</taxon>
        <taxon>Saccharomycotina</taxon>
        <taxon>Saccharomycetes</taxon>
        <taxon>Saccharomycetales</taxon>
        <taxon>Saccharomycetaceae</taxon>
        <taxon>Saccharomyces</taxon>
    </lineage>
</organism>
<gene>
    <name evidence="1" type="ORF">SCRG_00002</name>
</gene>
<dbReference type="HOGENOM" id="CLU_3426268_0_0_1"/>
<feature type="non-terminal residue" evidence="1">
    <location>
        <position position="22"/>
    </location>
</feature>
<dbReference type="AlphaFoldDB" id="B3LFD0"/>
<name>B3LFD0_YEAS1</name>